<accession>E8M269</accession>
<dbReference type="Pfam" id="PF07254">
    <property type="entry name" value="Cpta_toxin"/>
    <property type="match status" value="1"/>
</dbReference>
<sequence length="100" mass="11282">MIIILSTIPLTPSALLLAFVVNLFFRHGFLVEAMNGEIVLKSSQTLEYNQSVCKLRKVIFSVDSVALLLIVGNGQRLVLWRDSLDEASYRHLLVQLKKEP</sequence>
<gene>
    <name evidence="2" type="ORF">VISI1226_03109</name>
</gene>
<evidence type="ECO:0000313" key="2">
    <source>
        <dbReference type="EMBL" id="EGA71906.1"/>
    </source>
</evidence>
<keyword evidence="1" id="KW-0812">Transmembrane</keyword>
<reference evidence="2 3" key="1">
    <citation type="journal article" date="2012" name="Int. J. Syst. Evol. Microbiol.">
        <title>Vibrio caribbeanicus sp. nov., isolated from the marine sponge Scleritoderma cyanea.</title>
        <authorList>
            <person name="Hoffmann M."/>
            <person name="Monday S.R."/>
            <person name="Allard M.W."/>
            <person name="Strain E.A."/>
            <person name="Whittaker P."/>
            <person name="Naum M."/>
            <person name="McCarthy P.J."/>
            <person name="Lopez J.V."/>
            <person name="Fischer M."/>
            <person name="Brown E.W."/>
        </authorList>
    </citation>
    <scope>NUCLEOTIDE SEQUENCE [LARGE SCALE GENOMIC DNA]</scope>
    <source>
        <strain evidence="3">DSMZ 21326</strain>
    </source>
</reference>
<dbReference type="InterPro" id="IPR009883">
    <property type="entry name" value="YgfX"/>
</dbReference>
<name>E8M269_PHOS4</name>
<dbReference type="EMBL" id="AEVT01000012">
    <property type="protein sequence ID" value="EGA71906.1"/>
    <property type="molecule type" value="Genomic_DNA"/>
</dbReference>
<dbReference type="AlphaFoldDB" id="E8M269"/>
<keyword evidence="1" id="KW-1133">Transmembrane helix</keyword>
<dbReference type="Proteomes" id="UP000006228">
    <property type="component" value="Unassembled WGS sequence"/>
</dbReference>
<keyword evidence="1" id="KW-0472">Membrane</keyword>
<protein>
    <submittedName>
        <fullName evidence="2">Uncharacterized protein</fullName>
    </submittedName>
</protein>
<organism evidence="2 3">
    <name type="scientific">Vibrio sinaloensis DSM 21326</name>
    <dbReference type="NCBI Taxonomy" id="945550"/>
    <lineage>
        <taxon>Bacteria</taxon>
        <taxon>Pseudomonadati</taxon>
        <taxon>Pseudomonadota</taxon>
        <taxon>Gammaproteobacteria</taxon>
        <taxon>Vibrionales</taxon>
        <taxon>Vibrionaceae</taxon>
        <taxon>Vibrio</taxon>
        <taxon>Vibrio oreintalis group</taxon>
    </lineage>
</organism>
<comment type="caution">
    <text evidence="2">The sequence shown here is derived from an EMBL/GenBank/DDBJ whole genome shotgun (WGS) entry which is preliminary data.</text>
</comment>
<feature type="transmembrane region" description="Helical" evidence="1">
    <location>
        <begin position="6"/>
        <end position="25"/>
    </location>
</feature>
<dbReference type="eggNOG" id="ENOG5031NUJ">
    <property type="taxonomic scope" value="Bacteria"/>
</dbReference>
<evidence type="ECO:0000256" key="1">
    <source>
        <dbReference type="SAM" id="Phobius"/>
    </source>
</evidence>
<evidence type="ECO:0000313" key="3">
    <source>
        <dbReference type="Proteomes" id="UP000006228"/>
    </source>
</evidence>
<proteinExistence type="predicted"/>